<dbReference type="InterPro" id="IPR002401">
    <property type="entry name" value="Cyt_P450_E_grp-I"/>
</dbReference>
<dbReference type="PROSITE" id="PS00086">
    <property type="entry name" value="CYTOCHROME_P450"/>
    <property type="match status" value="1"/>
</dbReference>
<dbReference type="InterPro" id="IPR017972">
    <property type="entry name" value="Cyt_P450_CS"/>
</dbReference>
<dbReference type="InterPro" id="IPR050364">
    <property type="entry name" value="Cytochrome_P450_fung"/>
</dbReference>
<dbReference type="OrthoDB" id="2214136at2759"/>
<dbReference type="AlphaFoldDB" id="A0A9P6XFS5"/>
<evidence type="ECO:0000256" key="4">
    <source>
        <dbReference type="PIRSR" id="PIRSR602401-1"/>
    </source>
</evidence>
<dbReference type="Pfam" id="PF00067">
    <property type="entry name" value="p450"/>
    <property type="match status" value="1"/>
</dbReference>
<keyword evidence="2 5" id="KW-0560">Oxidoreductase</keyword>
<evidence type="ECO:0000313" key="6">
    <source>
        <dbReference type="EMBL" id="KAG1312615.1"/>
    </source>
</evidence>
<dbReference type="InterPro" id="IPR036396">
    <property type="entry name" value="Cyt_P450_sf"/>
</dbReference>
<dbReference type="GO" id="GO:0020037">
    <property type="term" value="F:heme binding"/>
    <property type="evidence" value="ECO:0007669"/>
    <property type="project" value="InterPro"/>
</dbReference>
<evidence type="ECO:0000256" key="1">
    <source>
        <dbReference type="ARBA" id="ARBA00022723"/>
    </source>
</evidence>
<evidence type="ECO:0008006" key="8">
    <source>
        <dbReference type="Google" id="ProtNLM"/>
    </source>
</evidence>
<dbReference type="PANTHER" id="PTHR46300">
    <property type="entry name" value="P450, PUTATIVE (EUROFUNG)-RELATED-RELATED"/>
    <property type="match status" value="1"/>
</dbReference>
<keyword evidence="1 4" id="KW-0479">Metal-binding</keyword>
<dbReference type="InterPro" id="IPR001128">
    <property type="entry name" value="Cyt_P450"/>
</dbReference>
<dbReference type="EMBL" id="JAANQT010000264">
    <property type="protein sequence ID" value="KAG1312615.1"/>
    <property type="molecule type" value="Genomic_DNA"/>
</dbReference>
<proteinExistence type="inferred from homology"/>
<dbReference type="PANTHER" id="PTHR46300:SF11">
    <property type="entry name" value="OXIDOREDUCTASE, PUTATIVE-RELATED"/>
    <property type="match status" value="1"/>
</dbReference>
<accession>A0A9P6XFS5</accession>
<dbReference type="GO" id="GO:0016705">
    <property type="term" value="F:oxidoreductase activity, acting on paired donors, with incorporation or reduction of molecular oxygen"/>
    <property type="evidence" value="ECO:0007669"/>
    <property type="project" value="InterPro"/>
</dbReference>
<dbReference type="PRINTS" id="PR00385">
    <property type="entry name" value="P450"/>
</dbReference>
<name>A0A9P6XFS5_RHIOR</name>
<protein>
    <recommendedName>
        <fullName evidence="8">Cytochrome P450</fullName>
    </recommendedName>
</protein>
<gene>
    <name evidence="6" type="ORF">G6F64_002896</name>
</gene>
<keyword evidence="4 5" id="KW-0349">Heme</keyword>
<dbReference type="SUPFAM" id="SSF48264">
    <property type="entry name" value="Cytochrome P450"/>
    <property type="match status" value="1"/>
</dbReference>
<dbReference type="GO" id="GO:0004497">
    <property type="term" value="F:monooxygenase activity"/>
    <property type="evidence" value="ECO:0007669"/>
    <property type="project" value="UniProtKB-KW"/>
</dbReference>
<evidence type="ECO:0000256" key="2">
    <source>
        <dbReference type="ARBA" id="ARBA00023002"/>
    </source>
</evidence>
<dbReference type="PRINTS" id="PR00463">
    <property type="entry name" value="EP450I"/>
</dbReference>
<comment type="similarity">
    <text evidence="5">Belongs to the cytochrome P450 family.</text>
</comment>
<keyword evidence="7" id="KW-1185">Reference proteome</keyword>
<comment type="caution">
    <text evidence="6">The sequence shown here is derived from an EMBL/GenBank/DDBJ whole genome shotgun (WGS) entry which is preliminary data.</text>
</comment>
<evidence type="ECO:0000313" key="7">
    <source>
        <dbReference type="Proteomes" id="UP000716291"/>
    </source>
</evidence>
<keyword evidence="3 4" id="KW-0408">Iron</keyword>
<feature type="binding site" description="axial binding residue" evidence="4">
    <location>
        <position position="429"/>
    </location>
    <ligand>
        <name>heme</name>
        <dbReference type="ChEBI" id="CHEBI:30413"/>
    </ligand>
    <ligandPart>
        <name>Fe</name>
        <dbReference type="ChEBI" id="CHEBI:18248"/>
    </ligandPart>
</feature>
<keyword evidence="5" id="KW-0503">Monooxygenase</keyword>
<dbReference type="Proteomes" id="UP000716291">
    <property type="component" value="Unassembled WGS sequence"/>
</dbReference>
<organism evidence="6 7">
    <name type="scientific">Rhizopus oryzae</name>
    <name type="common">Mucormycosis agent</name>
    <name type="synonym">Rhizopus arrhizus var. delemar</name>
    <dbReference type="NCBI Taxonomy" id="64495"/>
    <lineage>
        <taxon>Eukaryota</taxon>
        <taxon>Fungi</taxon>
        <taxon>Fungi incertae sedis</taxon>
        <taxon>Mucoromycota</taxon>
        <taxon>Mucoromycotina</taxon>
        <taxon>Mucoromycetes</taxon>
        <taxon>Mucorales</taxon>
        <taxon>Mucorineae</taxon>
        <taxon>Rhizopodaceae</taxon>
        <taxon>Rhizopus</taxon>
    </lineage>
</organism>
<evidence type="ECO:0000256" key="5">
    <source>
        <dbReference type="RuleBase" id="RU000461"/>
    </source>
</evidence>
<dbReference type="Gene3D" id="1.10.630.10">
    <property type="entry name" value="Cytochrome P450"/>
    <property type="match status" value="1"/>
</dbReference>
<reference evidence="6" key="1">
    <citation type="journal article" date="2020" name="Microb. Genom.">
        <title>Genetic diversity of clinical and environmental Mucorales isolates obtained from an investigation of mucormycosis cases among solid organ transplant recipients.</title>
        <authorList>
            <person name="Nguyen M.H."/>
            <person name="Kaul D."/>
            <person name="Muto C."/>
            <person name="Cheng S.J."/>
            <person name="Richter R.A."/>
            <person name="Bruno V.M."/>
            <person name="Liu G."/>
            <person name="Beyhan S."/>
            <person name="Sundermann A.J."/>
            <person name="Mounaud S."/>
            <person name="Pasculle A.W."/>
            <person name="Nierman W.C."/>
            <person name="Driscoll E."/>
            <person name="Cumbie R."/>
            <person name="Clancy C.J."/>
            <person name="Dupont C.L."/>
        </authorList>
    </citation>
    <scope>NUCLEOTIDE SEQUENCE</scope>
    <source>
        <strain evidence="6">GL11</strain>
    </source>
</reference>
<evidence type="ECO:0000256" key="3">
    <source>
        <dbReference type="ARBA" id="ARBA00023004"/>
    </source>
</evidence>
<comment type="cofactor">
    <cofactor evidence="4">
        <name>heme</name>
        <dbReference type="ChEBI" id="CHEBI:30413"/>
    </cofactor>
</comment>
<sequence>MDFQKFIQNLDRKYTTVLTTAILTIAAAWFAKRAIKKSNEFTIPGLKDIPSPEGEYFYLGVQNWVFVGEPEVAHDIFTTKGSLTSGRPYVTYGYKFHGEGDRGIVFTDYGKSWKNTRTAALSILSPKSVDDLYHILDRETEFGVNLMLKDALAVQNKEGGIDPLAYTRLTAMNIILATVFGIQGSLSVQDPLYKRVLHNLEQNSAFISIGSDISAYFPVLSFLDVIFRKEKKMRDFVENDSKPLYRHLIQLARQSEQPSLVKELDSIKDSLNIDEQNMVALTRGVDTISLAMAWVFAILCHYPKWQKRMLDEVDLFIQNYGRLPLFTERQELPSMIAFIKETIRYRPSFLLGVPHKATEDIVYKDYLIPKGTLLIGSAHANNNDPHFFSEPEKFKPERYLNDAKSIYASSNGNVQSRELFTFGWGRRICPGIYMAESEMFNWMTRLFQKCTIEPALSSTGETNIPDIDDCIDFGSIVSPVPYKIRLVERNSVVIDE</sequence>
<dbReference type="GO" id="GO:0005506">
    <property type="term" value="F:iron ion binding"/>
    <property type="evidence" value="ECO:0007669"/>
    <property type="project" value="InterPro"/>
</dbReference>